<comment type="caution">
    <text evidence="1">The sequence shown here is derived from an EMBL/GenBank/DDBJ whole genome shotgun (WGS) entry which is preliminary data.</text>
</comment>
<reference evidence="1 2" key="1">
    <citation type="journal article" date="2011" name="J. Gen. Appl. Microbiol.">
        <title>Draft genome sequencing of the enigmatic yeast Saitoella complicata.</title>
        <authorList>
            <person name="Nishida H."/>
            <person name="Hamamoto M."/>
            <person name="Sugiyama J."/>
        </authorList>
    </citation>
    <scope>NUCLEOTIDE SEQUENCE [LARGE SCALE GENOMIC DNA]</scope>
    <source>
        <strain evidence="1 2">NRRL Y-17804</strain>
    </source>
</reference>
<dbReference type="InterPro" id="IPR041492">
    <property type="entry name" value="HAD_2"/>
</dbReference>
<dbReference type="SFLD" id="SFLDS00003">
    <property type="entry name" value="Haloacid_Dehalogenase"/>
    <property type="match status" value="1"/>
</dbReference>
<evidence type="ECO:0000313" key="1">
    <source>
        <dbReference type="EMBL" id="GAO49350.1"/>
    </source>
</evidence>
<keyword evidence="2" id="KW-1185">Reference proteome</keyword>
<sequence>MLEKYLPTVMPTRDANELSQKFTSSAILFDLDGTLIDSTNAVIAHWTRFGDEHGIEPALILATSHGRRTIEIIKEHVPEKADMAYVQQLESEIPRRNGNEATAIGGAQEATKILEEGGAKWAIVTSGTKGMASQWLDILKISHPKIFIAAEDVSLGKPNPEGYLAARRRLDIPDSDDTVIVVEDAPAGIRAGKAAGCKVLGLITSHSELEVKEAGADWVVRDLDDVVFSVNAEGKIEVELKVTFDTLS</sequence>
<dbReference type="STRING" id="698492.A0A0E9NIW5"/>
<dbReference type="PANTHER" id="PTHR43481">
    <property type="entry name" value="FRUCTOSE-1-PHOSPHATE PHOSPHATASE"/>
    <property type="match status" value="1"/>
</dbReference>
<dbReference type="Proteomes" id="UP000033140">
    <property type="component" value="Unassembled WGS sequence"/>
</dbReference>
<dbReference type="InterPro" id="IPR023214">
    <property type="entry name" value="HAD_sf"/>
</dbReference>
<dbReference type="SFLD" id="SFLDG01129">
    <property type="entry name" value="C1.5:_HAD__Beta-PGM__Phosphata"/>
    <property type="match status" value="1"/>
</dbReference>
<dbReference type="InterPro" id="IPR051806">
    <property type="entry name" value="HAD-like_SPP"/>
</dbReference>
<dbReference type="EMBL" id="BACD03000022">
    <property type="protein sequence ID" value="GAO49350.1"/>
    <property type="molecule type" value="Genomic_DNA"/>
</dbReference>
<accession>A0A0E9NIW5</accession>
<dbReference type="OMA" id="QVHTFDG"/>
<dbReference type="Gene3D" id="1.10.150.240">
    <property type="entry name" value="Putative phosphatase, domain 2"/>
    <property type="match status" value="1"/>
</dbReference>
<reference evidence="1 2" key="3">
    <citation type="journal article" date="2015" name="Genome Announc.">
        <title>Draft Genome Sequence of the Archiascomycetous Yeast Saitoella complicata.</title>
        <authorList>
            <person name="Yamauchi K."/>
            <person name="Kondo S."/>
            <person name="Hamamoto M."/>
            <person name="Takahashi Y."/>
            <person name="Ogura Y."/>
            <person name="Hayashi T."/>
            <person name="Nishida H."/>
        </authorList>
    </citation>
    <scope>NUCLEOTIDE SEQUENCE [LARGE SCALE GENOMIC DNA]</scope>
    <source>
        <strain evidence="1 2">NRRL Y-17804</strain>
    </source>
</reference>
<name>A0A0E9NIW5_SAICN</name>
<dbReference type="GO" id="GO:0050308">
    <property type="term" value="F:sugar-phosphatase activity"/>
    <property type="evidence" value="ECO:0007669"/>
    <property type="project" value="TreeGrafter"/>
</dbReference>
<proteinExistence type="predicted"/>
<gene>
    <name evidence="1" type="ORF">G7K_3501-t1</name>
</gene>
<dbReference type="InterPro" id="IPR023198">
    <property type="entry name" value="PGP-like_dom2"/>
</dbReference>
<reference evidence="1 2" key="2">
    <citation type="journal article" date="2014" name="J. Gen. Appl. Microbiol.">
        <title>The early diverging ascomycetous budding yeast Saitoella complicata has three histone deacetylases belonging to the Clr6, Hos2, and Rpd3 lineages.</title>
        <authorList>
            <person name="Nishida H."/>
            <person name="Matsumoto T."/>
            <person name="Kondo S."/>
            <person name="Hamamoto M."/>
            <person name="Yoshikawa H."/>
        </authorList>
    </citation>
    <scope>NUCLEOTIDE SEQUENCE [LARGE SCALE GENOMIC DNA]</scope>
    <source>
        <strain evidence="1 2">NRRL Y-17804</strain>
    </source>
</reference>
<organism evidence="1 2">
    <name type="scientific">Saitoella complicata (strain BCRC 22490 / CBS 7301 / JCM 7358 / NBRC 10748 / NRRL Y-17804)</name>
    <dbReference type="NCBI Taxonomy" id="698492"/>
    <lineage>
        <taxon>Eukaryota</taxon>
        <taxon>Fungi</taxon>
        <taxon>Dikarya</taxon>
        <taxon>Ascomycota</taxon>
        <taxon>Taphrinomycotina</taxon>
        <taxon>Taphrinomycotina incertae sedis</taxon>
        <taxon>Saitoella</taxon>
    </lineage>
</organism>
<dbReference type="Gene3D" id="3.40.50.1000">
    <property type="entry name" value="HAD superfamily/HAD-like"/>
    <property type="match status" value="1"/>
</dbReference>
<dbReference type="AlphaFoldDB" id="A0A0E9NIW5"/>
<dbReference type="SUPFAM" id="SSF56784">
    <property type="entry name" value="HAD-like"/>
    <property type="match status" value="1"/>
</dbReference>
<dbReference type="CDD" id="cd07527">
    <property type="entry name" value="HAD_ScGPP-like"/>
    <property type="match status" value="1"/>
</dbReference>
<evidence type="ECO:0000313" key="2">
    <source>
        <dbReference type="Proteomes" id="UP000033140"/>
    </source>
</evidence>
<dbReference type="InterPro" id="IPR036412">
    <property type="entry name" value="HAD-like_sf"/>
</dbReference>
<dbReference type="PRINTS" id="PR00413">
    <property type="entry name" value="HADHALOGNASE"/>
</dbReference>
<dbReference type="Pfam" id="PF13419">
    <property type="entry name" value="HAD_2"/>
    <property type="match status" value="1"/>
</dbReference>
<dbReference type="InterPro" id="IPR006439">
    <property type="entry name" value="HAD-SF_hydro_IA"/>
</dbReference>
<dbReference type="SFLD" id="SFLDG01135">
    <property type="entry name" value="C1.5.6:_HAD__Beta-PGM__Phospha"/>
    <property type="match status" value="1"/>
</dbReference>
<protein>
    <submittedName>
        <fullName evidence="1">Uncharacterized protein</fullName>
    </submittedName>
</protein>
<dbReference type="NCBIfam" id="TIGR01509">
    <property type="entry name" value="HAD-SF-IA-v3"/>
    <property type="match status" value="1"/>
</dbReference>
<dbReference type="PANTHER" id="PTHR43481:SF4">
    <property type="entry name" value="GLYCEROL-1-PHOSPHATE PHOSPHOHYDROLASE 1-RELATED"/>
    <property type="match status" value="1"/>
</dbReference>